<name>A0A7V8NMP8_9BACT</name>
<comment type="caution">
    <text evidence="2">The sequence shown here is derived from an EMBL/GenBank/DDBJ whole genome shotgun (WGS) entry which is preliminary data.</text>
</comment>
<dbReference type="GO" id="GO:0035438">
    <property type="term" value="F:cyclic-di-GMP binding"/>
    <property type="evidence" value="ECO:0007669"/>
    <property type="project" value="InterPro"/>
</dbReference>
<dbReference type="EMBL" id="JACDQQ010000394">
    <property type="protein sequence ID" value="MBA0084153.1"/>
    <property type="molecule type" value="Genomic_DNA"/>
</dbReference>
<feature type="non-terminal residue" evidence="2">
    <location>
        <position position="156"/>
    </location>
</feature>
<evidence type="ECO:0000313" key="3">
    <source>
        <dbReference type="Proteomes" id="UP000567293"/>
    </source>
</evidence>
<gene>
    <name evidence="2" type="ORF">HRJ53_04075</name>
</gene>
<evidence type="ECO:0000313" key="2">
    <source>
        <dbReference type="EMBL" id="MBA0084153.1"/>
    </source>
</evidence>
<sequence length="156" mass="17321">MSSSPVISSDKARPEERRSCSRGVLNHYVVLVYFGEDNWGKLTNMSEGGMAFEFSRPPALHERVNFTFQVMGCMPMPHDASVLGESFEAAGEVVWLREFERIAGVRFVDLAEVNRKHIRQWLSFEASTSTVAATEGAKEEELALAAELTESPLPPA</sequence>
<proteinExistence type="predicted"/>
<accession>A0A7V8NMP8</accession>
<organism evidence="2 3">
    <name type="scientific">Candidatus Acidiferrum panamense</name>
    <dbReference type="NCBI Taxonomy" id="2741543"/>
    <lineage>
        <taxon>Bacteria</taxon>
        <taxon>Pseudomonadati</taxon>
        <taxon>Acidobacteriota</taxon>
        <taxon>Terriglobia</taxon>
        <taxon>Candidatus Acidiferrales</taxon>
        <taxon>Candidatus Acidiferrum</taxon>
    </lineage>
</organism>
<protein>
    <submittedName>
        <fullName evidence="2">PilZ domain-containing protein</fullName>
    </submittedName>
</protein>
<feature type="domain" description="PilZ" evidence="1">
    <location>
        <begin position="16"/>
        <end position="122"/>
    </location>
</feature>
<evidence type="ECO:0000259" key="1">
    <source>
        <dbReference type="Pfam" id="PF07238"/>
    </source>
</evidence>
<dbReference type="Pfam" id="PF07238">
    <property type="entry name" value="PilZ"/>
    <property type="match status" value="1"/>
</dbReference>
<dbReference type="Proteomes" id="UP000567293">
    <property type="component" value="Unassembled WGS sequence"/>
</dbReference>
<dbReference type="Gene3D" id="2.40.10.220">
    <property type="entry name" value="predicted glycosyltransferase like domains"/>
    <property type="match status" value="1"/>
</dbReference>
<dbReference type="SUPFAM" id="SSF141371">
    <property type="entry name" value="PilZ domain-like"/>
    <property type="match status" value="1"/>
</dbReference>
<dbReference type="InterPro" id="IPR009875">
    <property type="entry name" value="PilZ_domain"/>
</dbReference>
<keyword evidence="3" id="KW-1185">Reference proteome</keyword>
<reference evidence="2" key="1">
    <citation type="submission" date="2020-06" db="EMBL/GenBank/DDBJ databases">
        <title>Legume-microbial interactions unlock mineral nutrients during tropical forest succession.</title>
        <authorList>
            <person name="Epihov D.Z."/>
        </authorList>
    </citation>
    <scope>NUCLEOTIDE SEQUENCE [LARGE SCALE GENOMIC DNA]</scope>
    <source>
        <strain evidence="2">Pan2503</strain>
    </source>
</reference>
<dbReference type="AlphaFoldDB" id="A0A7V8NMP8"/>